<reference evidence="3 4" key="1">
    <citation type="submission" date="2021-06" db="EMBL/GenBank/DDBJ databases">
        <authorList>
            <person name="Palmer J.M."/>
        </authorList>
    </citation>
    <scope>NUCLEOTIDE SEQUENCE [LARGE SCALE GENOMIC DNA]</scope>
    <source>
        <strain evidence="3 4">XR_2019</strain>
        <tissue evidence="3">Muscle</tissue>
    </source>
</reference>
<evidence type="ECO:0000313" key="4">
    <source>
        <dbReference type="Proteomes" id="UP001444071"/>
    </source>
</evidence>
<keyword evidence="4" id="KW-1185">Reference proteome</keyword>
<evidence type="ECO:0000259" key="2">
    <source>
        <dbReference type="PROSITE" id="PS50052"/>
    </source>
</evidence>
<evidence type="ECO:0000313" key="3">
    <source>
        <dbReference type="EMBL" id="MEQ2271852.1"/>
    </source>
</evidence>
<organism evidence="3 4">
    <name type="scientific">Xenotaenia resolanae</name>
    <dbReference type="NCBI Taxonomy" id="208358"/>
    <lineage>
        <taxon>Eukaryota</taxon>
        <taxon>Metazoa</taxon>
        <taxon>Chordata</taxon>
        <taxon>Craniata</taxon>
        <taxon>Vertebrata</taxon>
        <taxon>Euteleostomi</taxon>
        <taxon>Actinopterygii</taxon>
        <taxon>Neopterygii</taxon>
        <taxon>Teleostei</taxon>
        <taxon>Neoteleostei</taxon>
        <taxon>Acanthomorphata</taxon>
        <taxon>Ovalentaria</taxon>
        <taxon>Atherinomorphae</taxon>
        <taxon>Cyprinodontiformes</taxon>
        <taxon>Goodeidae</taxon>
        <taxon>Xenotaenia</taxon>
    </lineage>
</organism>
<dbReference type="SUPFAM" id="SSF52540">
    <property type="entry name" value="P-loop containing nucleoside triphosphate hydrolases"/>
    <property type="match status" value="1"/>
</dbReference>
<dbReference type="Proteomes" id="UP001444071">
    <property type="component" value="Unassembled WGS sequence"/>
</dbReference>
<sequence>TIKLLRTSEFKPFVVFVKPPTMERLRETRKNSKIISSKDDKGSAKPFTEEDFQEMLNTAEMMESQYGHLFEKVIVNDDLTTAFSELQLALKQLETETHWVPVSWTHS</sequence>
<proteinExistence type="predicted"/>
<name>A0ABV0WTW9_9TELE</name>
<dbReference type="InterPro" id="IPR027417">
    <property type="entry name" value="P-loop_NTPase"/>
</dbReference>
<dbReference type="Gene3D" id="3.40.50.300">
    <property type="entry name" value="P-loop containing nucleotide triphosphate hydrolases"/>
    <property type="match status" value="1"/>
</dbReference>
<dbReference type="PROSITE" id="PS50052">
    <property type="entry name" value="GUANYLATE_KINASE_2"/>
    <property type="match status" value="1"/>
</dbReference>
<dbReference type="EMBL" id="JAHRIM010063219">
    <property type="protein sequence ID" value="MEQ2271852.1"/>
    <property type="molecule type" value="Genomic_DNA"/>
</dbReference>
<dbReference type="InterPro" id="IPR050716">
    <property type="entry name" value="MAGUK"/>
</dbReference>
<dbReference type="InterPro" id="IPR008145">
    <property type="entry name" value="GK/Ca_channel_bsu"/>
</dbReference>
<accession>A0ABV0WTW9</accession>
<feature type="region of interest" description="Disordered" evidence="1">
    <location>
        <begin position="27"/>
        <end position="46"/>
    </location>
</feature>
<comment type="caution">
    <text evidence="3">The sequence shown here is derived from an EMBL/GenBank/DDBJ whole genome shotgun (WGS) entry which is preliminary data.</text>
</comment>
<feature type="domain" description="Guanylate kinase-like" evidence="2">
    <location>
        <begin position="1"/>
        <end position="91"/>
    </location>
</feature>
<dbReference type="Pfam" id="PF00625">
    <property type="entry name" value="Guanylate_kin"/>
    <property type="match status" value="1"/>
</dbReference>
<feature type="non-terminal residue" evidence="3">
    <location>
        <position position="1"/>
    </location>
</feature>
<gene>
    <name evidence="3" type="primary">MPP7_1</name>
    <name evidence="3" type="ORF">XENORESO_010222</name>
</gene>
<protein>
    <submittedName>
        <fullName evidence="3">MAGUK p55 subfamily member 7</fullName>
    </submittedName>
</protein>
<dbReference type="PANTHER" id="PTHR23122">
    <property type="entry name" value="MEMBRANE-ASSOCIATED GUANYLATE KINASE MAGUK"/>
    <property type="match status" value="1"/>
</dbReference>
<evidence type="ECO:0000256" key="1">
    <source>
        <dbReference type="SAM" id="MobiDB-lite"/>
    </source>
</evidence>
<feature type="compositionally biased region" description="Basic and acidic residues" evidence="1">
    <location>
        <begin position="27"/>
        <end position="43"/>
    </location>
</feature>
<dbReference type="InterPro" id="IPR008144">
    <property type="entry name" value="Guanylate_kin-like_dom"/>
</dbReference>